<evidence type="ECO:0000313" key="3">
    <source>
        <dbReference type="EMBL" id="CAF4821257.1"/>
    </source>
</evidence>
<gene>
    <name evidence="3" type="ORF">BYL167_LOCUS49006</name>
    <name evidence="2" type="ORF">GIL414_LOCUS47549</name>
</gene>
<accession>A0A8S3BF86</accession>
<feature type="region of interest" description="Disordered" evidence="1">
    <location>
        <begin position="196"/>
        <end position="236"/>
    </location>
</feature>
<evidence type="ECO:0000256" key="1">
    <source>
        <dbReference type="SAM" id="MobiDB-lite"/>
    </source>
</evidence>
<feature type="compositionally biased region" description="Low complexity" evidence="1">
    <location>
        <begin position="13"/>
        <end position="30"/>
    </location>
</feature>
<reference evidence="3" key="1">
    <citation type="submission" date="2021-02" db="EMBL/GenBank/DDBJ databases">
        <authorList>
            <person name="Nowell W R."/>
        </authorList>
    </citation>
    <scope>NUCLEOTIDE SEQUENCE</scope>
</reference>
<feature type="compositionally biased region" description="Basic and acidic residues" evidence="1">
    <location>
        <begin position="87"/>
        <end position="99"/>
    </location>
</feature>
<feature type="compositionally biased region" description="Basic and acidic residues" evidence="1">
    <location>
        <begin position="60"/>
        <end position="78"/>
    </location>
</feature>
<feature type="compositionally biased region" description="Basic residues" evidence="1">
    <location>
        <begin position="330"/>
        <end position="342"/>
    </location>
</feature>
<feature type="compositionally biased region" description="Polar residues" evidence="1">
    <location>
        <begin position="1"/>
        <end position="12"/>
    </location>
</feature>
<dbReference type="EMBL" id="CAJOBJ010151955">
    <property type="protein sequence ID" value="CAF4810194.1"/>
    <property type="molecule type" value="Genomic_DNA"/>
</dbReference>
<dbReference type="EMBL" id="CAJOBH010144761">
    <property type="protein sequence ID" value="CAF4821257.1"/>
    <property type="molecule type" value="Genomic_DNA"/>
</dbReference>
<feature type="region of interest" description="Disordered" evidence="1">
    <location>
        <begin position="135"/>
        <end position="160"/>
    </location>
</feature>
<feature type="compositionally biased region" description="Polar residues" evidence="1">
    <location>
        <begin position="222"/>
        <end position="235"/>
    </location>
</feature>
<feature type="region of interest" description="Disordered" evidence="1">
    <location>
        <begin position="325"/>
        <end position="378"/>
    </location>
</feature>
<name>A0A8S3BF86_9BILA</name>
<dbReference type="Proteomes" id="UP000681720">
    <property type="component" value="Unassembled WGS sequence"/>
</dbReference>
<feature type="compositionally biased region" description="Polar residues" evidence="1">
    <location>
        <begin position="345"/>
        <end position="378"/>
    </location>
</feature>
<dbReference type="AlphaFoldDB" id="A0A8S3BF86"/>
<evidence type="ECO:0000313" key="2">
    <source>
        <dbReference type="EMBL" id="CAF4810194.1"/>
    </source>
</evidence>
<comment type="caution">
    <text evidence="3">The sequence shown here is derived from an EMBL/GenBank/DDBJ whole genome shotgun (WGS) entry which is preliminary data.</text>
</comment>
<feature type="region of interest" description="Disordered" evidence="1">
    <location>
        <begin position="1"/>
        <end position="100"/>
    </location>
</feature>
<evidence type="ECO:0000313" key="4">
    <source>
        <dbReference type="Proteomes" id="UP000681967"/>
    </source>
</evidence>
<proteinExistence type="predicted"/>
<sequence>MSAVTTHDITTTSIENGTNKNNNINSSSSTSKRDEQCVDATLSVDERAVMATANVDDGSENQRDGEKGEREKRDDSNRRTPASTMAKKQEKTEERERAKQANKYIDSVTSFTSEQHSCPSVVRLSVDDSMANRVSASSFNKNNNRQNISSSNNRSSRSTLTTHTYASTNTVNTEPIYTTTPITGDPRTLHSYYVSSQTYRPPSTSPTNSLTRHHREYEPSYPSISRYRTPSSTSPYRKAHYLDDSDEEIINEEILEITDMNHYPTLMERWGDDTKPVVREDGELKFEDFVEFEETEPTVVEEIFYELVYSGDNLKTCRQIHRSRSESRNFRKIKKRRTRRKRQTLDGTSTLTSQPSSRDTSGTRSPYKNDNLISPERSTTPIQSTLSASWQSTGFLAVDKSSLDISIRNRSDDQNYVNYVRVNESDPVRSHTQVQQVPQTRITTGYHYPSIPIDTKPIAERNLYTSERDSTRRDDNLNDTDLFRSQPQVSHTRVTTGYHYPSIPIDTKVIAETNLYTNEHDSTRLDNNLNDTGDFVPIISEERGVTKINITPTNNEYRTSDLLSRSQADVNQTTYEISSSDGLLTSTRTTDNIEQSRTTINDQTSAQREINDRKLLFLRAFVSS</sequence>
<protein>
    <submittedName>
        <fullName evidence="3">Uncharacterized protein</fullName>
    </submittedName>
</protein>
<organism evidence="3 4">
    <name type="scientific">Rotaria magnacalcarata</name>
    <dbReference type="NCBI Taxonomy" id="392030"/>
    <lineage>
        <taxon>Eukaryota</taxon>
        <taxon>Metazoa</taxon>
        <taxon>Spiralia</taxon>
        <taxon>Gnathifera</taxon>
        <taxon>Rotifera</taxon>
        <taxon>Eurotatoria</taxon>
        <taxon>Bdelloidea</taxon>
        <taxon>Philodinida</taxon>
        <taxon>Philodinidae</taxon>
        <taxon>Rotaria</taxon>
    </lineage>
</organism>
<feature type="compositionally biased region" description="Low complexity" evidence="1">
    <location>
        <begin position="137"/>
        <end position="158"/>
    </location>
</feature>
<dbReference type="Proteomes" id="UP000681967">
    <property type="component" value="Unassembled WGS sequence"/>
</dbReference>
<feature type="compositionally biased region" description="Polar residues" evidence="1">
    <location>
        <begin position="196"/>
        <end position="210"/>
    </location>
</feature>